<feature type="domain" description="Integral membrane bound transporter" evidence="6">
    <location>
        <begin position="190"/>
        <end position="315"/>
    </location>
</feature>
<feature type="transmembrane region" description="Helical" evidence="5">
    <location>
        <begin position="137"/>
        <end position="155"/>
    </location>
</feature>
<keyword evidence="2 5" id="KW-0812">Transmembrane</keyword>
<sequence length="335" mass="35620">MERCLSMSSAAKTTKKVFAAFALVLVSGMGPCIVLALLGLPSLANAAILPGMALTIACITGTGWRGGIVVVGPFAVFCALAAWASPSPWLAAIVLAIAAFLRAYAARAGLHNALTVTVITLGFLVATPYQFDSVVPTPILVGVVSLGAGLWAIIVSFALRKWIPHVKRVHVERIRVLVYSILFAVLIGVATWLVVHFNLGQTGAWIILTILVVFQPYFGTGFKKAGARAFGTVIGLCITVVIGVFFPSGPILYVIGSIFGMIILLFLFQNRPYWMYAMALTPTVVLFNSANTNVGIVATERLKGTFVGIALTLLMMLALLPISKRLEVKATTPSQ</sequence>
<evidence type="ECO:0000256" key="2">
    <source>
        <dbReference type="ARBA" id="ARBA00022692"/>
    </source>
</evidence>
<dbReference type="GO" id="GO:0016020">
    <property type="term" value="C:membrane"/>
    <property type="evidence" value="ECO:0007669"/>
    <property type="project" value="UniProtKB-SubCell"/>
</dbReference>
<protein>
    <submittedName>
        <fullName evidence="7">Unannotated protein</fullName>
    </submittedName>
</protein>
<evidence type="ECO:0000313" key="7">
    <source>
        <dbReference type="EMBL" id="CAB4904126.1"/>
    </source>
</evidence>
<feature type="transmembrane region" description="Helical" evidence="5">
    <location>
        <begin position="176"/>
        <end position="195"/>
    </location>
</feature>
<dbReference type="EMBL" id="CAFBMR010000006">
    <property type="protein sequence ID" value="CAB4904126.1"/>
    <property type="molecule type" value="Genomic_DNA"/>
</dbReference>
<feature type="transmembrane region" description="Helical" evidence="5">
    <location>
        <begin position="251"/>
        <end position="268"/>
    </location>
</feature>
<dbReference type="AlphaFoldDB" id="A0A6J7GAF2"/>
<evidence type="ECO:0000259" key="6">
    <source>
        <dbReference type="Pfam" id="PF13515"/>
    </source>
</evidence>
<feature type="transmembrane region" description="Helical" evidence="5">
    <location>
        <begin position="113"/>
        <end position="131"/>
    </location>
</feature>
<feature type="transmembrane region" description="Helical" evidence="5">
    <location>
        <begin position="201"/>
        <end position="218"/>
    </location>
</feature>
<evidence type="ECO:0000256" key="3">
    <source>
        <dbReference type="ARBA" id="ARBA00022989"/>
    </source>
</evidence>
<keyword evidence="3 5" id="KW-1133">Transmembrane helix</keyword>
<evidence type="ECO:0000256" key="1">
    <source>
        <dbReference type="ARBA" id="ARBA00004141"/>
    </source>
</evidence>
<accession>A0A6J7GAF2</accession>
<feature type="transmembrane region" description="Helical" evidence="5">
    <location>
        <begin position="70"/>
        <end position="101"/>
    </location>
</feature>
<feature type="transmembrane region" description="Helical" evidence="5">
    <location>
        <begin position="302"/>
        <end position="320"/>
    </location>
</feature>
<dbReference type="Pfam" id="PF13515">
    <property type="entry name" value="FUSC_2"/>
    <property type="match status" value="1"/>
</dbReference>
<keyword evidence="4 5" id="KW-0472">Membrane</keyword>
<evidence type="ECO:0000256" key="4">
    <source>
        <dbReference type="ARBA" id="ARBA00023136"/>
    </source>
</evidence>
<comment type="subcellular location">
    <subcellularLocation>
        <location evidence="1">Membrane</location>
        <topology evidence="1">Multi-pass membrane protein</topology>
    </subcellularLocation>
</comment>
<evidence type="ECO:0000256" key="5">
    <source>
        <dbReference type="SAM" id="Phobius"/>
    </source>
</evidence>
<dbReference type="InterPro" id="IPR049453">
    <property type="entry name" value="Memb_transporter_dom"/>
</dbReference>
<feature type="transmembrane region" description="Helical" evidence="5">
    <location>
        <begin position="225"/>
        <end position="245"/>
    </location>
</feature>
<feature type="transmembrane region" description="Helical" evidence="5">
    <location>
        <begin position="273"/>
        <end position="290"/>
    </location>
</feature>
<gene>
    <name evidence="7" type="ORF">UFOPK3610_00304</name>
</gene>
<reference evidence="7" key="1">
    <citation type="submission" date="2020-05" db="EMBL/GenBank/DDBJ databases">
        <authorList>
            <person name="Chiriac C."/>
            <person name="Salcher M."/>
            <person name="Ghai R."/>
            <person name="Kavagutti S V."/>
        </authorList>
    </citation>
    <scope>NUCLEOTIDE SEQUENCE</scope>
</reference>
<proteinExistence type="predicted"/>
<organism evidence="7">
    <name type="scientific">freshwater metagenome</name>
    <dbReference type="NCBI Taxonomy" id="449393"/>
    <lineage>
        <taxon>unclassified sequences</taxon>
        <taxon>metagenomes</taxon>
        <taxon>ecological metagenomes</taxon>
    </lineage>
</organism>
<name>A0A6J7GAF2_9ZZZZ</name>